<feature type="coiled-coil region" evidence="1">
    <location>
        <begin position="191"/>
        <end position="232"/>
    </location>
</feature>
<organism evidence="4">
    <name type="scientific">Thrips palmi</name>
    <name type="common">Melon thrips</name>
    <dbReference type="NCBI Taxonomy" id="161013"/>
    <lineage>
        <taxon>Eukaryota</taxon>
        <taxon>Metazoa</taxon>
        <taxon>Ecdysozoa</taxon>
        <taxon>Arthropoda</taxon>
        <taxon>Hexapoda</taxon>
        <taxon>Insecta</taxon>
        <taxon>Pterygota</taxon>
        <taxon>Neoptera</taxon>
        <taxon>Paraneoptera</taxon>
        <taxon>Thysanoptera</taxon>
        <taxon>Terebrantia</taxon>
        <taxon>Thripoidea</taxon>
        <taxon>Thripidae</taxon>
        <taxon>Thrips</taxon>
    </lineage>
</organism>
<dbReference type="Gene3D" id="3.80.10.10">
    <property type="entry name" value="Ribonuclease Inhibitor"/>
    <property type="match status" value="1"/>
</dbReference>
<dbReference type="GeneID" id="117642251"/>
<dbReference type="KEGG" id="tpal:117642251"/>
<evidence type="ECO:0000256" key="2">
    <source>
        <dbReference type="SAM" id="MobiDB-lite"/>
    </source>
</evidence>
<feature type="region of interest" description="Disordered" evidence="2">
    <location>
        <begin position="42"/>
        <end position="138"/>
    </location>
</feature>
<reference evidence="4" key="1">
    <citation type="submission" date="2025-08" db="UniProtKB">
        <authorList>
            <consortium name="RefSeq"/>
        </authorList>
    </citation>
    <scope>IDENTIFICATION</scope>
    <source>
        <tissue evidence="4">Total insect</tissue>
    </source>
</reference>
<keyword evidence="3" id="KW-1185">Reference proteome</keyword>
<feature type="compositionally biased region" description="Low complexity" evidence="2">
    <location>
        <begin position="106"/>
        <end position="122"/>
    </location>
</feature>
<dbReference type="SUPFAM" id="SSF52047">
    <property type="entry name" value="RNI-like"/>
    <property type="match status" value="1"/>
</dbReference>
<feature type="compositionally biased region" description="Polar residues" evidence="2">
    <location>
        <begin position="53"/>
        <end position="77"/>
    </location>
</feature>
<dbReference type="Proteomes" id="UP000515158">
    <property type="component" value="Unplaced"/>
</dbReference>
<protein>
    <submittedName>
        <fullName evidence="4">Uncharacterized protein LOC117642251 isoform X1</fullName>
    </submittedName>
</protein>
<name>A0A6P8ZJX4_THRPL</name>
<accession>A0A6P8ZJX4</accession>
<sequence length="602" mass="67544">MPLIYYQFSLTFFVECTLGPIRFTHYESRPARPEYSLTSVRDLPSASELQREIGSNSQREVSCPTNQLVQNSSTGSLFWTPDVRMPPKKRSQTSSAGEGADKRSRQSSPSQQQGTSAPSPESEPMDSEPMTVKEELSSPQLADPLISATQQSQSMFWCRDCGKDATEECGDLGHTLWSQRKRRAGQAVPKLQRLQNAAASARQVVQALLDARDAVEAQLEAWRSRLRRVEETEKQLWAAAEQGGDLEAFQLEGLEQLHEAAVLLADRSTLSLQVAQAGADCKWKADLPLEAALRTAFNPLLLLLHQNGGLVRVFHPDECLDVLELSQQQEHCQLLNDVLQKPGLSKVKKLSGLHCQMQPNWSKLLLQRVAPHVEWLRVVYARREHLDVIRDMPALRYLQVLTSKVMSDDHAPELPLQLVDLTVVNVSKQHLLSVQRMPNLRKLALTWHSRPLDETFPPLPQGHRGLQWLWVGLRPLSTVLSLAEAHAATLQELRILCASEGDSEWHFKDLAEGLRQCGLVALRRVVLLRGVAPTFPNSKLPHTKDTCRKQKKSVWDKLLLVATDESVKAVEVFCGECDKFPAYPYLGNFEMFLDTEKSGSTA</sequence>
<gene>
    <name evidence="4" type="primary">LOC117642251</name>
</gene>
<evidence type="ECO:0000313" key="4">
    <source>
        <dbReference type="RefSeq" id="XP_034236109.1"/>
    </source>
</evidence>
<dbReference type="InParanoid" id="A0A6P8ZJX4"/>
<proteinExistence type="predicted"/>
<dbReference type="InterPro" id="IPR032675">
    <property type="entry name" value="LRR_dom_sf"/>
</dbReference>
<dbReference type="AlphaFoldDB" id="A0A6P8ZJX4"/>
<keyword evidence="1" id="KW-0175">Coiled coil</keyword>
<evidence type="ECO:0000313" key="3">
    <source>
        <dbReference type="Proteomes" id="UP000515158"/>
    </source>
</evidence>
<dbReference type="RefSeq" id="XP_034236109.1">
    <property type="nucleotide sequence ID" value="XM_034380218.1"/>
</dbReference>
<evidence type="ECO:0000256" key="1">
    <source>
        <dbReference type="SAM" id="Coils"/>
    </source>
</evidence>